<keyword evidence="2 4" id="KW-0560">Oxidoreductase</keyword>
<dbReference type="SUPFAM" id="SSF52518">
    <property type="entry name" value="Thiamin diphosphate-binding fold (THDP-binding)"/>
    <property type="match status" value="1"/>
</dbReference>
<evidence type="ECO:0000256" key="1">
    <source>
        <dbReference type="ARBA" id="ARBA00001964"/>
    </source>
</evidence>
<dbReference type="PANTHER" id="PTHR43380">
    <property type="entry name" value="2-OXOISOVALERATE DEHYDROGENASE SUBUNIT ALPHA, MITOCHONDRIAL"/>
    <property type="match status" value="1"/>
</dbReference>
<reference evidence="7" key="1">
    <citation type="journal article" date="2019" name="Int. J. Syst. Evol. Microbiol.">
        <title>The Global Catalogue of Microorganisms (GCM) 10K type strain sequencing project: providing services to taxonomists for standard genome sequencing and annotation.</title>
        <authorList>
            <consortium name="The Broad Institute Genomics Platform"/>
            <consortium name="The Broad Institute Genome Sequencing Center for Infectious Disease"/>
            <person name="Wu L."/>
            <person name="Ma J."/>
        </authorList>
    </citation>
    <scope>NUCLEOTIDE SEQUENCE [LARGE SCALE GENOMIC DNA]</scope>
    <source>
        <strain evidence="7">JCM 17024</strain>
    </source>
</reference>
<protein>
    <recommendedName>
        <fullName evidence="4">2-oxoisovalerate dehydrogenase subunit alpha</fullName>
        <ecNumber evidence="4">1.2.4.4</ecNumber>
    </recommendedName>
    <alternativeName>
        <fullName evidence="4">Branched-chain alpha-keto acid dehydrogenase E1 component alpha chain</fullName>
    </alternativeName>
</protein>
<dbReference type="EC" id="1.2.4.4" evidence="4"/>
<dbReference type="Gene3D" id="3.40.50.970">
    <property type="match status" value="1"/>
</dbReference>
<dbReference type="CDD" id="cd02000">
    <property type="entry name" value="TPP_E1_PDC_ADC_BCADC"/>
    <property type="match status" value="1"/>
</dbReference>
<comment type="function">
    <text evidence="4">The branched-chain alpha-keto dehydrogenase complex catalyzes the overall conversion of alpha-keto acids to acyl-CoA and CO(2). It contains multiple copies of three enzymatic components: branched-chain alpha-keto acid decarboxylase (E1), lipoamide acyltransferase (E2) and lipoamide dehydrogenase (E3).</text>
</comment>
<evidence type="ECO:0000313" key="7">
    <source>
        <dbReference type="Proteomes" id="UP001501591"/>
    </source>
</evidence>
<dbReference type="InterPro" id="IPR029061">
    <property type="entry name" value="THDP-binding"/>
</dbReference>
<dbReference type="InterPro" id="IPR001017">
    <property type="entry name" value="DH_E1"/>
</dbReference>
<keyword evidence="3 4" id="KW-0786">Thiamine pyrophosphate</keyword>
<keyword evidence="6" id="KW-0670">Pyruvate</keyword>
<evidence type="ECO:0000256" key="3">
    <source>
        <dbReference type="ARBA" id="ARBA00023052"/>
    </source>
</evidence>
<keyword evidence="7" id="KW-1185">Reference proteome</keyword>
<organism evidence="6 7">
    <name type="scientific">Microbacterium soli</name>
    <dbReference type="NCBI Taxonomy" id="446075"/>
    <lineage>
        <taxon>Bacteria</taxon>
        <taxon>Bacillati</taxon>
        <taxon>Actinomycetota</taxon>
        <taxon>Actinomycetes</taxon>
        <taxon>Micrococcales</taxon>
        <taxon>Microbacteriaceae</taxon>
        <taxon>Microbacterium</taxon>
    </lineage>
</organism>
<comment type="similarity">
    <text evidence="4">Belongs to the BCKDHA family.</text>
</comment>
<comment type="cofactor">
    <cofactor evidence="1 4">
        <name>thiamine diphosphate</name>
        <dbReference type="ChEBI" id="CHEBI:58937"/>
    </cofactor>
</comment>
<dbReference type="EMBL" id="BAABCP010000001">
    <property type="protein sequence ID" value="GAA3941003.1"/>
    <property type="molecule type" value="Genomic_DNA"/>
</dbReference>
<dbReference type="Pfam" id="PF00676">
    <property type="entry name" value="E1_dh"/>
    <property type="match status" value="1"/>
</dbReference>
<dbReference type="PANTHER" id="PTHR43380:SF1">
    <property type="entry name" value="2-OXOISOVALERATE DEHYDROGENASE SUBUNIT ALPHA, MITOCHONDRIAL"/>
    <property type="match status" value="1"/>
</dbReference>
<comment type="caution">
    <text evidence="6">The sequence shown here is derived from an EMBL/GenBank/DDBJ whole genome shotgun (WGS) entry which is preliminary data.</text>
</comment>
<accession>A0ABP7ND69</accession>
<feature type="domain" description="Dehydrogenase E1 component" evidence="5">
    <location>
        <begin position="30"/>
        <end position="283"/>
    </location>
</feature>
<evidence type="ECO:0000313" key="6">
    <source>
        <dbReference type="EMBL" id="GAA3941003.1"/>
    </source>
</evidence>
<gene>
    <name evidence="6" type="primary">pdhA_2</name>
    <name evidence="6" type="ORF">GCM10022383_18530</name>
</gene>
<evidence type="ECO:0000256" key="4">
    <source>
        <dbReference type="RuleBase" id="RU365014"/>
    </source>
</evidence>
<name>A0ABP7ND69_9MICO</name>
<sequence>MSEDGERIPHPELDTMITDLTIDDLRGLYRDMAVVRRIDTEATALQRQGELGLWAPLLGQEAAQVGSARALRTDDFVFSSYREHAVAHLRGAKPVELLRMCRGTAHSGWDPLEIRMAPMQIIIGAQTLHAVGYGMGIRNQESDDVAVTYFGDGATSQGSVSEAMVFAASFNLPVLFFCQNNQYAISEPVGLQSRAPLAQRALGFGIPAIRIDGNDVLAALAATRFALAHIREHGAPVFIEAITYRMGPHTTSDDPSRYRPEQELEDWRTRDPLLRLERLLAAADESTGLRDLADSESDEIARVLREECLALSDPDPEEIFAHVYSTEHRVIDRQRSFLSAYLGMFEEEGS</sequence>
<dbReference type="InterPro" id="IPR050771">
    <property type="entry name" value="Alpha-ketoacid_DH_E1_comp"/>
</dbReference>
<evidence type="ECO:0000259" key="5">
    <source>
        <dbReference type="Pfam" id="PF00676"/>
    </source>
</evidence>
<proteinExistence type="inferred from homology"/>
<evidence type="ECO:0000256" key="2">
    <source>
        <dbReference type="ARBA" id="ARBA00023002"/>
    </source>
</evidence>
<dbReference type="Proteomes" id="UP001501591">
    <property type="component" value="Unassembled WGS sequence"/>
</dbReference>
<comment type="catalytic activity">
    <reaction evidence="4">
        <text>N(6)-[(R)-lipoyl]-L-lysyl-[protein] + 3-methyl-2-oxobutanoate + H(+) = N(6)-[(R)-S(8)-2-methylpropanoyldihydrolipoyl]-L-lysyl-[protein] + CO2</text>
        <dbReference type="Rhea" id="RHEA:13457"/>
        <dbReference type="Rhea" id="RHEA-COMP:10474"/>
        <dbReference type="Rhea" id="RHEA-COMP:10497"/>
        <dbReference type="ChEBI" id="CHEBI:11851"/>
        <dbReference type="ChEBI" id="CHEBI:15378"/>
        <dbReference type="ChEBI" id="CHEBI:16526"/>
        <dbReference type="ChEBI" id="CHEBI:83099"/>
        <dbReference type="ChEBI" id="CHEBI:83142"/>
        <dbReference type="EC" id="1.2.4.4"/>
    </reaction>
</comment>